<evidence type="ECO:0000313" key="2">
    <source>
        <dbReference type="EMBL" id="MCS5708158.1"/>
    </source>
</evidence>
<dbReference type="EMBL" id="LKHV01000007">
    <property type="protein sequence ID" value="KRG18397.1"/>
    <property type="molecule type" value="Genomic_DNA"/>
</dbReference>
<dbReference type="AlphaFoldDB" id="A0A0Q9YCU5"/>
<dbReference type="RefSeq" id="WP_057624692.1">
    <property type="nucleotide sequence ID" value="NZ_LKHV02000001.1"/>
</dbReference>
<dbReference type="Proteomes" id="UP000051494">
    <property type="component" value="Unassembled WGS sequence"/>
</dbReference>
<dbReference type="STRING" id="437022.CC99x_01609"/>
<reference evidence="1" key="1">
    <citation type="submission" date="2015-09" db="EMBL/GenBank/DDBJ databases">
        <title>Draft Genome Sequences of Two Novel Amoeba-resistant Intranuclear Bacteria, Candidatus Berkiella cookevillensis and Candidatus Berkiella aquae.</title>
        <authorList>
            <person name="Mehari Y.T."/>
            <person name="Arivett B.A."/>
            <person name="Farone A.L."/>
            <person name="Gunderson J.H."/>
            <person name="Farone M.B."/>
        </authorList>
    </citation>
    <scope>NUCLEOTIDE SEQUENCE [LARGE SCALE GENOMIC DNA]</scope>
    <source>
        <strain evidence="1">CC99</strain>
    </source>
</reference>
<organism evidence="1">
    <name type="scientific">Candidatus Berkiella cookevillensis</name>
    <dbReference type="NCBI Taxonomy" id="437022"/>
    <lineage>
        <taxon>Bacteria</taxon>
        <taxon>Pseudomonadati</taxon>
        <taxon>Pseudomonadota</taxon>
        <taxon>Gammaproteobacteria</taxon>
        <taxon>Candidatus Berkiellales</taxon>
        <taxon>Candidatus Berkiellaceae</taxon>
        <taxon>Candidatus Berkiella</taxon>
    </lineage>
</organism>
<dbReference type="EMBL" id="LKHV02000001">
    <property type="protein sequence ID" value="MCS5708158.1"/>
    <property type="molecule type" value="Genomic_DNA"/>
</dbReference>
<reference evidence="2" key="3">
    <citation type="submission" date="2021-06" db="EMBL/GenBank/DDBJ databases">
        <title>Genomic Description and Analysis of Intracellular Bacteria, Candidatus Berkiella cookevillensis and Candidatus Berkiella aquae.</title>
        <authorList>
            <person name="Kidane D.T."/>
            <person name="Mehari Y.T."/>
            <person name="Rice F.C."/>
            <person name="Arivett B.A."/>
            <person name="Farone A.L."/>
            <person name="Berk S.G."/>
            <person name="Farone M.B."/>
        </authorList>
    </citation>
    <scope>NUCLEOTIDE SEQUENCE</scope>
    <source>
        <strain evidence="2">CC99</strain>
    </source>
</reference>
<dbReference type="InterPro" id="IPR058087">
    <property type="entry name" value="XAC2610_dom"/>
</dbReference>
<comment type="caution">
    <text evidence="1">The sequence shown here is derived from an EMBL/GenBank/DDBJ whole genome shotgun (WGS) entry which is preliminary data.</text>
</comment>
<name>A0A0Q9YCU5_9GAMM</name>
<keyword evidence="3" id="KW-1185">Reference proteome</keyword>
<evidence type="ECO:0000313" key="3">
    <source>
        <dbReference type="Proteomes" id="UP000051494"/>
    </source>
</evidence>
<accession>A0A0Q9YCU5</accession>
<proteinExistence type="predicted"/>
<reference evidence="2" key="2">
    <citation type="journal article" date="2016" name="Genome Announc.">
        <title>Draft Genome Sequences of Two Novel Amoeba-Resistant Intranuclear Bacteria, 'Candidatus Berkiella cookevillensis' and 'Candidatus Berkiella aquae'.</title>
        <authorList>
            <person name="Mehari Y.T."/>
            <person name="Arivett B.A."/>
            <person name="Farone A.L."/>
            <person name="Gunderson J.H."/>
            <person name="Farone M.B."/>
        </authorList>
    </citation>
    <scope>NUCLEOTIDE SEQUENCE</scope>
    <source>
        <strain evidence="2">CC99</strain>
    </source>
</reference>
<evidence type="ECO:0000313" key="1">
    <source>
        <dbReference type="EMBL" id="KRG18397.1"/>
    </source>
</evidence>
<gene>
    <name evidence="2" type="ORF">CC99x_004500</name>
    <name evidence="1" type="ORF">CC99x_01609</name>
</gene>
<sequence length="344" mass="39814">MSKVVRILLISLISCFVFRAVLADEMVWEVKKQLHPHMVAFHFQLWRKASSQEKDLTTDGFLKIVTAEGTTVQQLSHISPHLKKDALVFLDYNFDGILEILLKDESAIKRDQYWYYNNQSAEFVEHKAVAALKNPIFDAQKKQVISQWQDREIKTNDYYQFLDNDLLLVKQTMIDCHQNGSCENIVMINKNGILTEVERNTFRGNLKTAQYLEHFIDRKGLCLEHIKEYALQGDKLLGLKEANLCLNSLVYELVPDFVDQNDRSLSLQLKNIFEQHLSLVRMITLCDAEEACEHLRETSALNANIKFVNGLIEHMVLNLGAKQKHFDKDKWVAKWGGLNEIMQG</sequence>
<dbReference type="NCBIfam" id="NF047539">
    <property type="entry name" value="XAC2610_fam"/>
    <property type="match status" value="1"/>
</dbReference>
<protein>
    <submittedName>
        <fullName evidence="1">Uncharacterized protein</fullName>
    </submittedName>
</protein>